<dbReference type="InterPro" id="IPR036366">
    <property type="entry name" value="PGBDSf"/>
</dbReference>
<dbReference type="SUPFAM" id="SSF51445">
    <property type="entry name" value="(Trans)glycosidases"/>
    <property type="match status" value="1"/>
</dbReference>
<evidence type="ECO:0000259" key="1">
    <source>
        <dbReference type="Pfam" id="PF01471"/>
    </source>
</evidence>
<gene>
    <name evidence="3" type="ORF">LWF01_17530</name>
</gene>
<feature type="domain" description="Rv2525c-like glycoside hydrolase-like" evidence="2">
    <location>
        <begin position="314"/>
        <end position="480"/>
    </location>
</feature>
<sequence length="514" mass="55104">MADELVKETQVYLNQTYGGRSGWVKLGEDGLTGWGTIRGLTRALQYELGLTADGVFGDGTLGKCPTINEKTANKNLIRIVQGGLICKGYGADSPNGAGTYGAATKNAVRALQTDANVPDKSGEAYPQIVKGLMSMDAYKLIRAGSASIREVQQRLNNKYFAYTGLRPADGVYTAGTNRALIMALQVETPGNHAVDGIWGGGTFQDIPNGTPSDGTNLAILAQCALRVNGYSVPLTGFLGSSDTRDQVLKFQRFMMIGVDGVIGRRTWAALLVSYGDKTRPAYGADFAVAATVAVMNGAFDAVHLHNGHEETDELKVIGRYLTTLKDTETKQALTRQEFQEASNRGLRIFPIYQTGGRSITDFTAAKGKSDAAAAVTAATKIGFTTNAIIYFAVDLDVTDDQITSNVLPYLSAVRSYMTSLGTKGYKVGVYGSRNVGIRANDLIEAAFVSDMSSGFSGNLGFPLPPKWAFDQFANVNAHRWYTDPEGNRVDGKDFDIDLVIIQGRDPGQALPVTS</sequence>
<dbReference type="Pfam" id="PF08924">
    <property type="entry name" value="Rv2525c_GlyHyd-like"/>
    <property type="match status" value="1"/>
</dbReference>
<reference evidence="3 4" key="1">
    <citation type="submission" date="2023-05" db="EMBL/GenBank/DDBJ databases">
        <title>Lithophilousrod everest ZFBP1038 complete genpme.</title>
        <authorList>
            <person name="Tian M."/>
        </authorList>
    </citation>
    <scope>NUCLEOTIDE SEQUENCE [LARGE SCALE GENOMIC DNA]</scope>
    <source>
        <strain evidence="3 4">ZFBP1038</strain>
    </source>
</reference>
<dbReference type="Gene3D" id="3.20.20.80">
    <property type="entry name" value="Glycosidases"/>
    <property type="match status" value="1"/>
</dbReference>
<dbReference type="Pfam" id="PF01471">
    <property type="entry name" value="PG_binding_1"/>
    <property type="match status" value="1"/>
</dbReference>
<dbReference type="InterPro" id="IPR002477">
    <property type="entry name" value="Peptidoglycan-bd-like"/>
</dbReference>
<name>A0ABY8QTW1_9MICO</name>
<dbReference type="Proteomes" id="UP001209083">
    <property type="component" value="Chromosome"/>
</dbReference>
<proteinExistence type="predicted"/>
<organism evidence="3 4">
    <name type="scientific">Saxibacter everestensis</name>
    <dbReference type="NCBI Taxonomy" id="2909229"/>
    <lineage>
        <taxon>Bacteria</taxon>
        <taxon>Bacillati</taxon>
        <taxon>Actinomycetota</taxon>
        <taxon>Actinomycetes</taxon>
        <taxon>Micrococcales</taxon>
        <taxon>Brevibacteriaceae</taxon>
        <taxon>Saxibacter</taxon>
    </lineage>
</organism>
<dbReference type="EMBL" id="CP090958">
    <property type="protein sequence ID" value="WGW11866.1"/>
    <property type="molecule type" value="Genomic_DNA"/>
</dbReference>
<protein>
    <submittedName>
        <fullName evidence="3">DUF1906 domain-containing protein</fullName>
    </submittedName>
</protein>
<feature type="domain" description="Peptidoglycan binding-like" evidence="1">
    <location>
        <begin position="220"/>
        <end position="270"/>
    </location>
</feature>
<evidence type="ECO:0000313" key="4">
    <source>
        <dbReference type="Proteomes" id="UP001209083"/>
    </source>
</evidence>
<evidence type="ECO:0000259" key="2">
    <source>
        <dbReference type="Pfam" id="PF08924"/>
    </source>
</evidence>
<dbReference type="Gene3D" id="1.10.101.10">
    <property type="entry name" value="PGBD-like superfamily/PGBD"/>
    <property type="match status" value="1"/>
</dbReference>
<evidence type="ECO:0000313" key="3">
    <source>
        <dbReference type="EMBL" id="WGW11866.1"/>
    </source>
</evidence>
<dbReference type="InterPro" id="IPR015020">
    <property type="entry name" value="Rv2525c-like_Glyco_Hydro-like"/>
</dbReference>
<accession>A0ABY8QTW1</accession>
<dbReference type="RefSeq" id="WP_349638660.1">
    <property type="nucleotide sequence ID" value="NZ_CP090958.1"/>
</dbReference>
<dbReference type="InterPro" id="IPR036365">
    <property type="entry name" value="PGBD-like_sf"/>
</dbReference>
<dbReference type="CDD" id="cd06418">
    <property type="entry name" value="GH25_BacA-like"/>
    <property type="match status" value="1"/>
</dbReference>
<keyword evidence="4" id="KW-1185">Reference proteome</keyword>
<dbReference type="SUPFAM" id="SSF47090">
    <property type="entry name" value="PGBD-like"/>
    <property type="match status" value="2"/>
</dbReference>
<dbReference type="InterPro" id="IPR017853">
    <property type="entry name" value="GH"/>
</dbReference>